<dbReference type="PROSITE" id="PS50975">
    <property type="entry name" value="ATP_GRASP"/>
    <property type="match status" value="1"/>
</dbReference>
<evidence type="ECO:0000256" key="13">
    <source>
        <dbReference type="PROSITE-ProRule" id="PRU00409"/>
    </source>
</evidence>
<evidence type="ECO:0000256" key="12">
    <source>
        <dbReference type="ARBA" id="ARBA00048600"/>
    </source>
</evidence>
<dbReference type="InterPro" id="IPR005482">
    <property type="entry name" value="Biotin_COase_C"/>
</dbReference>
<accession>A0AB33Z1X5</accession>
<keyword evidence="6" id="KW-0436">Ligase</keyword>
<dbReference type="FunFam" id="2.40.50.100:FF:000003">
    <property type="entry name" value="Acetyl-CoA carboxylase biotin carboxyl carrier protein"/>
    <property type="match status" value="1"/>
</dbReference>
<dbReference type="PROSITE" id="PS00867">
    <property type="entry name" value="CPSASE_2"/>
    <property type="match status" value="1"/>
</dbReference>
<dbReference type="Gene3D" id="3.30.700.40">
    <property type="match status" value="1"/>
</dbReference>
<organism evidence="17 18">
    <name type="scientific">Cycloclasticus pugetii</name>
    <dbReference type="NCBI Taxonomy" id="34068"/>
    <lineage>
        <taxon>Bacteria</taxon>
        <taxon>Pseudomonadati</taxon>
        <taxon>Pseudomonadota</taxon>
        <taxon>Gammaproteobacteria</taxon>
        <taxon>Thiotrichales</taxon>
        <taxon>Piscirickettsiaceae</taxon>
        <taxon>Cycloclasticus</taxon>
    </lineage>
</organism>
<evidence type="ECO:0000256" key="4">
    <source>
        <dbReference type="ARBA" id="ARBA00011750"/>
    </source>
</evidence>
<evidence type="ECO:0000259" key="16">
    <source>
        <dbReference type="PROSITE" id="PS50979"/>
    </source>
</evidence>
<evidence type="ECO:0000259" key="15">
    <source>
        <dbReference type="PROSITE" id="PS50975"/>
    </source>
</evidence>
<dbReference type="InterPro" id="IPR016185">
    <property type="entry name" value="PreATP-grasp_dom_sf"/>
</dbReference>
<evidence type="ECO:0000256" key="6">
    <source>
        <dbReference type="ARBA" id="ARBA00022598"/>
    </source>
</evidence>
<keyword evidence="9" id="KW-0809">Transit peptide</keyword>
<feature type="domain" description="Biotin carboxylation" evidence="16">
    <location>
        <begin position="1"/>
        <end position="447"/>
    </location>
</feature>
<dbReference type="Pfam" id="PF21139">
    <property type="entry name" value="BT_MCC_alpha"/>
    <property type="match status" value="1"/>
</dbReference>
<feature type="domain" description="ATP-grasp" evidence="15">
    <location>
        <begin position="120"/>
        <end position="317"/>
    </location>
</feature>
<keyword evidence="10" id="KW-0092">Biotin</keyword>
<dbReference type="PROSITE" id="PS00188">
    <property type="entry name" value="BIOTIN"/>
    <property type="match status" value="1"/>
</dbReference>
<evidence type="ECO:0000256" key="11">
    <source>
        <dbReference type="ARBA" id="ARBA00033786"/>
    </source>
</evidence>
<dbReference type="InterPro" id="IPR011054">
    <property type="entry name" value="Rudment_hybrid_motif"/>
</dbReference>
<dbReference type="GO" id="GO:0046872">
    <property type="term" value="F:metal ion binding"/>
    <property type="evidence" value="ECO:0007669"/>
    <property type="project" value="InterPro"/>
</dbReference>
<evidence type="ECO:0000256" key="2">
    <source>
        <dbReference type="ARBA" id="ARBA00003761"/>
    </source>
</evidence>
<dbReference type="InterPro" id="IPR005481">
    <property type="entry name" value="BC-like_N"/>
</dbReference>
<dbReference type="InterPro" id="IPR000089">
    <property type="entry name" value="Biotin_lipoyl"/>
</dbReference>
<dbReference type="GO" id="GO:0004485">
    <property type="term" value="F:methylcrotonoyl-CoA carboxylase activity"/>
    <property type="evidence" value="ECO:0007669"/>
    <property type="project" value="TreeGrafter"/>
</dbReference>
<dbReference type="FunFam" id="3.30.470.20:FF:000028">
    <property type="entry name" value="Methylcrotonoyl-CoA carboxylase subunit alpha, mitochondrial"/>
    <property type="match status" value="1"/>
</dbReference>
<keyword evidence="8 13" id="KW-0067">ATP-binding</keyword>
<dbReference type="InterPro" id="IPR011053">
    <property type="entry name" value="Single_hybrid_motif"/>
</dbReference>
<evidence type="ECO:0000256" key="1">
    <source>
        <dbReference type="ARBA" id="ARBA00001953"/>
    </source>
</evidence>
<comment type="cofactor">
    <cofactor evidence="1">
        <name>biotin</name>
        <dbReference type="ChEBI" id="CHEBI:57586"/>
    </cofactor>
</comment>
<dbReference type="PROSITE" id="PS50968">
    <property type="entry name" value="BIOTINYL_LIPOYL"/>
    <property type="match status" value="1"/>
</dbReference>
<dbReference type="PANTHER" id="PTHR18866">
    <property type="entry name" value="CARBOXYLASE:PYRUVATE/ACETYL-COA/PROPIONYL-COA CARBOXYLASE"/>
    <property type="match status" value="1"/>
</dbReference>
<keyword evidence="18" id="KW-1185">Reference proteome</keyword>
<dbReference type="SUPFAM" id="SSF56059">
    <property type="entry name" value="Glutathione synthetase ATP-binding domain-like"/>
    <property type="match status" value="1"/>
</dbReference>
<evidence type="ECO:0000256" key="3">
    <source>
        <dbReference type="ARBA" id="ARBA00004956"/>
    </source>
</evidence>
<dbReference type="Gene3D" id="3.30.470.20">
    <property type="entry name" value="ATP-grasp fold, B domain"/>
    <property type="match status" value="1"/>
</dbReference>
<dbReference type="Pfam" id="PF02785">
    <property type="entry name" value="Biotin_carb_C"/>
    <property type="match status" value="1"/>
</dbReference>
<protein>
    <recommendedName>
        <fullName evidence="5">Biotin carboxylase</fullName>
    </recommendedName>
    <alternativeName>
        <fullName evidence="11">Acetyl-coenzyme A carboxylase biotin carboxylase subunit A</fullName>
    </alternativeName>
</protein>
<evidence type="ECO:0000256" key="9">
    <source>
        <dbReference type="ARBA" id="ARBA00022946"/>
    </source>
</evidence>
<dbReference type="FunFam" id="3.40.50.20:FF:000010">
    <property type="entry name" value="Propionyl-CoA carboxylase subunit alpha"/>
    <property type="match status" value="1"/>
</dbReference>
<gene>
    <name evidence="17" type="ORF">L196_05061</name>
</gene>
<comment type="subunit">
    <text evidence="4">Acetyl-CoA carboxylase is a heterohexamer of biotin carboxyl carrier protein, biotin carboxylase and the two subunits of carboxyl transferase in a 2:2 complex.</text>
</comment>
<evidence type="ECO:0000259" key="14">
    <source>
        <dbReference type="PROSITE" id="PS50968"/>
    </source>
</evidence>
<evidence type="ECO:0000256" key="5">
    <source>
        <dbReference type="ARBA" id="ARBA00017242"/>
    </source>
</evidence>
<dbReference type="Pfam" id="PF02786">
    <property type="entry name" value="CPSase_L_D2"/>
    <property type="match status" value="1"/>
</dbReference>
<evidence type="ECO:0000313" key="17">
    <source>
        <dbReference type="EMBL" id="EPD13394.1"/>
    </source>
</evidence>
<comment type="caution">
    <text evidence="17">The sequence shown here is derived from an EMBL/GenBank/DDBJ whole genome shotgun (WGS) entry which is preliminary data.</text>
</comment>
<dbReference type="Proteomes" id="UP000015462">
    <property type="component" value="Unassembled WGS sequence"/>
</dbReference>
<dbReference type="SMART" id="SM00878">
    <property type="entry name" value="Biotin_carb_C"/>
    <property type="match status" value="1"/>
</dbReference>
<comment type="catalytic activity">
    <reaction evidence="12">
        <text>N(6)-biotinyl-L-lysyl-[protein] + hydrogencarbonate + ATP = N(6)-carboxybiotinyl-L-lysyl-[protein] + ADP + phosphate + H(+)</text>
        <dbReference type="Rhea" id="RHEA:13501"/>
        <dbReference type="Rhea" id="RHEA-COMP:10505"/>
        <dbReference type="Rhea" id="RHEA-COMP:10506"/>
        <dbReference type="ChEBI" id="CHEBI:15378"/>
        <dbReference type="ChEBI" id="CHEBI:17544"/>
        <dbReference type="ChEBI" id="CHEBI:30616"/>
        <dbReference type="ChEBI" id="CHEBI:43474"/>
        <dbReference type="ChEBI" id="CHEBI:83144"/>
        <dbReference type="ChEBI" id="CHEBI:83145"/>
        <dbReference type="ChEBI" id="CHEBI:456216"/>
        <dbReference type="EC" id="6.3.4.14"/>
    </reaction>
</comment>
<dbReference type="Pfam" id="PF00364">
    <property type="entry name" value="Biotin_lipoyl"/>
    <property type="match status" value="1"/>
</dbReference>
<proteinExistence type="predicted"/>
<feature type="domain" description="Lipoyl-binding" evidence="14">
    <location>
        <begin position="587"/>
        <end position="664"/>
    </location>
</feature>
<keyword evidence="7 13" id="KW-0547">Nucleotide-binding</keyword>
<dbReference type="InterPro" id="IPR050856">
    <property type="entry name" value="Biotin_carboxylase_complex"/>
</dbReference>
<evidence type="ECO:0000256" key="7">
    <source>
        <dbReference type="ARBA" id="ARBA00022741"/>
    </source>
</evidence>
<dbReference type="InterPro" id="IPR048429">
    <property type="entry name" value="MCC_alpha_BT"/>
</dbReference>
<dbReference type="InterPro" id="IPR011761">
    <property type="entry name" value="ATP-grasp"/>
</dbReference>
<dbReference type="EMBL" id="ASHL01000003">
    <property type="protein sequence ID" value="EPD13394.1"/>
    <property type="molecule type" value="Genomic_DNA"/>
</dbReference>
<dbReference type="RefSeq" id="WP_016390182.1">
    <property type="nucleotide sequence ID" value="NZ_KE646806.1"/>
</dbReference>
<name>A0AB33Z1X5_9GAMM</name>
<dbReference type="FunFam" id="3.30.1490.20:FF:000003">
    <property type="entry name" value="acetyl-CoA carboxylase isoform X1"/>
    <property type="match status" value="1"/>
</dbReference>
<dbReference type="PANTHER" id="PTHR18866:SF33">
    <property type="entry name" value="METHYLCROTONOYL-COA CARBOXYLASE SUBUNIT ALPHA, MITOCHONDRIAL-RELATED"/>
    <property type="match status" value="1"/>
</dbReference>
<dbReference type="InterPro" id="IPR001882">
    <property type="entry name" value="Biotin_BS"/>
</dbReference>
<evidence type="ECO:0000313" key="18">
    <source>
        <dbReference type="Proteomes" id="UP000015462"/>
    </source>
</evidence>
<evidence type="ECO:0000256" key="10">
    <source>
        <dbReference type="ARBA" id="ARBA00023267"/>
    </source>
</evidence>
<dbReference type="GO" id="GO:0005524">
    <property type="term" value="F:ATP binding"/>
    <property type="evidence" value="ECO:0007669"/>
    <property type="project" value="UniProtKB-UniRule"/>
</dbReference>
<dbReference type="PROSITE" id="PS50979">
    <property type="entry name" value="BC"/>
    <property type="match status" value="1"/>
</dbReference>
<dbReference type="Gene3D" id="2.40.50.100">
    <property type="match status" value="1"/>
</dbReference>
<evidence type="ECO:0000256" key="8">
    <source>
        <dbReference type="ARBA" id="ARBA00022840"/>
    </source>
</evidence>
<dbReference type="GO" id="GO:0004075">
    <property type="term" value="F:biotin carboxylase activity"/>
    <property type="evidence" value="ECO:0007669"/>
    <property type="project" value="UniProtKB-EC"/>
</dbReference>
<dbReference type="Pfam" id="PF00289">
    <property type="entry name" value="Biotin_carb_N"/>
    <property type="match status" value="1"/>
</dbReference>
<comment type="pathway">
    <text evidence="3">Lipid metabolism; malonyl-CoA biosynthesis; malonyl-CoA from acetyl-CoA: step 1/1.</text>
</comment>
<sequence length="667" mass="74818">MFKKILIANRGEIACRVISTLKKMGITSVAVYSDADRHARHVSLADEAYYIGASRPDESYLKADDLLALAKKKNIDAIHPGYGFLSENSHFARACLEAKITFIGPSADCIEKMGAKDAAKVLMEAANVPVVPGYHGENQAPEHLQKQAEKVGFPLLIKAVSGGGGKGMRVVNKAAEFAKLLDSVKREAMNAFADDRVLLERYISKPRHIEFQIFGDCHENYVHLHERECSLQRRHQKIIEETPSPFLDEKTRQAMGIAAVNAARAIRYSGAGTIEFIVGEDRSFYFMEMNTRLQVEHPVTEMVSGQDLVEWQIRVAAGQALPLKQEQIPRTGHSFEARLYAENPNNQFLPSTGKLQHLRFPTSDKNLRIETGVEQGDSISVFYDPMIAKLVVWGEDRETARKRLLNALGETGIIGVENNIAFLGTLATHPDFIENKIDTQYIDKKLNRLLADSEVELPDNVLLAATVKRLLEGKQLVKEMAAISVDGNSPWFDTTGWRPNGQSQRSLFFNYEETDEIEVKVTENDEHFIFHLDDDLDVTAESLANNVIRLQINGSWERFIVLRHETSLLISWKNRWYALTEINPFEPDLSTMSADSNIIAPMPGKLLKILVNNADTVSEGQPLAIIEAMKMEHTLNAPFDGEIDQVFYSEDDFVEADATLITFKEQA</sequence>
<dbReference type="SUPFAM" id="SSF51230">
    <property type="entry name" value="Single hybrid motif"/>
    <property type="match status" value="1"/>
</dbReference>
<dbReference type="InterPro" id="IPR005479">
    <property type="entry name" value="CPAse_ATP-bd"/>
</dbReference>
<reference evidence="17 18" key="1">
    <citation type="journal article" date="2013" name="Genome Announc.">
        <title>Genome Sequence of the Pyrene- and Fluoranthene-Degrading Bacterium Cycloclasticus sp. Strain PY97M.</title>
        <authorList>
            <person name="Cui Z."/>
            <person name="Xu G."/>
            <person name="Li Q."/>
            <person name="Gao W."/>
            <person name="Zheng L."/>
        </authorList>
    </citation>
    <scope>NUCLEOTIDE SEQUENCE [LARGE SCALE GENOMIC DNA]</scope>
    <source>
        <strain evidence="17 18">PY97M</strain>
    </source>
</reference>
<comment type="function">
    <text evidence="2">This protein is a component of the acetyl coenzyme A carboxylase complex; first, biotin carboxylase catalyzes the carboxylation of the carrier protein and then the transcarboxylase transfers the carboxyl group to form malonyl-CoA.</text>
</comment>
<dbReference type="AlphaFoldDB" id="A0AB33Z1X5"/>
<dbReference type="SUPFAM" id="SSF51246">
    <property type="entry name" value="Rudiment single hybrid motif"/>
    <property type="match status" value="1"/>
</dbReference>
<dbReference type="CDD" id="cd06850">
    <property type="entry name" value="biotinyl_domain"/>
    <property type="match status" value="1"/>
</dbReference>
<dbReference type="InterPro" id="IPR011764">
    <property type="entry name" value="Biotin_carboxylation_dom"/>
</dbReference>
<dbReference type="SUPFAM" id="SSF52440">
    <property type="entry name" value="PreATP-grasp domain"/>
    <property type="match status" value="1"/>
</dbReference>